<accession>A0A0C3QY89</accession>
<proteinExistence type="predicted"/>
<dbReference type="Gene3D" id="2.80.10.50">
    <property type="match status" value="1"/>
</dbReference>
<reference evidence="3" key="2">
    <citation type="submission" date="2015-01" db="EMBL/GenBank/DDBJ databases">
        <title>Evolutionary Origins and Diversification of the Mycorrhizal Mutualists.</title>
        <authorList>
            <consortium name="DOE Joint Genome Institute"/>
            <consortium name="Mycorrhizal Genomics Consortium"/>
            <person name="Kohler A."/>
            <person name="Kuo A."/>
            <person name="Nagy L.G."/>
            <person name="Floudas D."/>
            <person name="Copeland A."/>
            <person name="Barry K.W."/>
            <person name="Cichocki N."/>
            <person name="Veneault-Fourrey C."/>
            <person name="LaButti K."/>
            <person name="Lindquist E.A."/>
            <person name="Lipzen A."/>
            <person name="Lundell T."/>
            <person name="Morin E."/>
            <person name="Murat C."/>
            <person name="Riley R."/>
            <person name="Ohm R."/>
            <person name="Sun H."/>
            <person name="Tunlid A."/>
            <person name="Henrissat B."/>
            <person name="Grigoriev I.V."/>
            <person name="Hibbett D.S."/>
            <person name="Martin F."/>
        </authorList>
    </citation>
    <scope>NUCLEOTIDE SEQUENCE [LARGE SCALE GENOMIC DNA]</scope>
    <source>
        <strain evidence="3">MUT 4182</strain>
    </source>
</reference>
<dbReference type="InterPro" id="IPR000772">
    <property type="entry name" value="Ricin_B_lectin"/>
</dbReference>
<dbReference type="AlphaFoldDB" id="A0A0C3QY89"/>
<evidence type="ECO:0000313" key="3">
    <source>
        <dbReference type="Proteomes" id="UP000054248"/>
    </source>
</evidence>
<dbReference type="PROSITE" id="PS50231">
    <property type="entry name" value="RICIN_B_LECTIN"/>
    <property type="match status" value="1"/>
</dbReference>
<reference evidence="2 3" key="1">
    <citation type="submission" date="2014-04" db="EMBL/GenBank/DDBJ databases">
        <authorList>
            <consortium name="DOE Joint Genome Institute"/>
            <person name="Kuo A."/>
            <person name="Girlanda M."/>
            <person name="Perotto S."/>
            <person name="Kohler A."/>
            <person name="Nagy L.G."/>
            <person name="Floudas D."/>
            <person name="Copeland A."/>
            <person name="Barry K.W."/>
            <person name="Cichocki N."/>
            <person name="Veneault-Fourrey C."/>
            <person name="LaButti K."/>
            <person name="Lindquist E.A."/>
            <person name="Lipzen A."/>
            <person name="Lundell T."/>
            <person name="Morin E."/>
            <person name="Murat C."/>
            <person name="Sun H."/>
            <person name="Tunlid A."/>
            <person name="Henrissat B."/>
            <person name="Grigoriev I.V."/>
            <person name="Hibbett D.S."/>
            <person name="Martin F."/>
            <person name="Nordberg H.P."/>
            <person name="Cantor M.N."/>
            <person name="Hua S.X."/>
        </authorList>
    </citation>
    <scope>NUCLEOTIDE SEQUENCE [LARGE SCALE GENOMIC DNA]</scope>
    <source>
        <strain evidence="2 3">MUT 4182</strain>
    </source>
</reference>
<dbReference type="EMBL" id="KN822944">
    <property type="protein sequence ID" value="KIO34179.1"/>
    <property type="molecule type" value="Genomic_DNA"/>
</dbReference>
<name>A0A0C3QY89_9AGAM</name>
<dbReference type="Pfam" id="PF14200">
    <property type="entry name" value="RicinB_lectin_2"/>
    <property type="match status" value="1"/>
</dbReference>
<dbReference type="Proteomes" id="UP000054248">
    <property type="component" value="Unassembled WGS sequence"/>
</dbReference>
<dbReference type="SUPFAM" id="SSF50370">
    <property type="entry name" value="Ricin B-like lectins"/>
    <property type="match status" value="1"/>
</dbReference>
<evidence type="ECO:0000313" key="2">
    <source>
        <dbReference type="EMBL" id="KIO34179.1"/>
    </source>
</evidence>
<feature type="domain" description="Ricin B lectin" evidence="1">
    <location>
        <begin position="38"/>
        <end position="120"/>
    </location>
</feature>
<gene>
    <name evidence="2" type="ORF">M407DRAFT_240777</name>
</gene>
<keyword evidence="3" id="KW-1185">Reference proteome</keyword>
<dbReference type="HOGENOM" id="CLU_1846585_0_0_1"/>
<dbReference type="OrthoDB" id="3134569at2759"/>
<sequence>MSVKPGVWTIQNDASKTYLQMDGDKAEGWKEDFNEIKQRWVVQKAKGQDGYVIFNMEGKKFLHVDSRDNGKTVECQKDQPARWEFKKVDNDTVEVHLTNSKLCLDLDNGRGGNNVPVHVYWDGDKKHQRWNFKQVATLEEAGHKGECDC</sequence>
<dbReference type="InterPro" id="IPR035992">
    <property type="entry name" value="Ricin_B-like_lectins"/>
</dbReference>
<evidence type="ECO:0000259" key="1">
    <source>
        <dbReference type="Pfam" id="PF14200"/>
    </source>
</evidence>
<protein>
    <recommendedName>
        <fullName evidence="1">Ricin B lectin domain-containing protein</fullName>
    </recommendedName>
</protein>
<organism evidence="2 3">
    <name type="scientific">Tulasnella calospora MUT 4182</name>
    <dbReference type="NCBI Taxonomy" id="1051891"/>
    <lineage>
        <taxon>Eukaryota</taxon>
        <taxon>Fungi</taxon>
        <taxon>Dikarya</taxon>
        <taxon>Basidiomycota</taxon>
        <taxon>Agaricomycotina</taxon>
        <taxon>Agaricomycetes</taxon>
        <taxon>Cantharellales</taxon>
        <taxon>Tulasnellaceae</taxon>
        <taxon>Tulasnella</taxon>
    </lineage>
</organism>